<dbReference type="PANTHER" id="PTHR34580">
    <property type="match status" value="1"/>
</dbReference>
<sequence>MSQTAARLLGLLSLLMVPRTWSGSELADRLEVSPRTVRNDIGTLRDIGYSIDGTRGTEGGYRLSSNGVGIPPLIFDADEAVAVAVGLHSGLSCIIGGMEETSALALAKLETILPAAVRARVQSLAHFTVPVVGNQPMPIIDPNLIVTLIDHCRRHERLRFTYLGEPSVHPPGDAAGDAASSGATNTETNDAGATDSTAGDSPPPAAAHSPPAHEAHLEVEAYRLVNRQHRWHLLAFDPKSEAWQVFSAERIVPKTPSGRSFTPRPLPADDIGDFVERHATEPRWRHSAQVVVDAPAPTVMKRLASAEGTVEALEDDRCLVTVGGQSLATMALTLARLDTDFTVVDSPELRDTLDRISRLLGRAAEDHAVPDLATARSKNAPRRAAK</sequence>
<dbReference type="RefSeq" id="WP_039208607.1">
    <property type="nucleotide sequence ID" value="NZ_JTJZ01000017.1"/>
</dbReference>
<evidence type="ECO:0000259" key="5">
    <source>
        <dbReference type="PROSITE" id="PS51000"/>
    </source>
</evidence>
<dbReference type="Pfam" id="PF08279">
    <property type="entry name" value="HTH_11"/>
    <property type="match status" value="1"/>
</dbReference>
<proteinExistence type="predicted"/>
<evidence type="ECO:0000313" key="7">
    <source>
        <dbReference type="Proteomes" id="UP000031488"/>
    </source>
</evidence>
<dbReference type="SUPFAM" id="SSF46785">
    <property type="entry name" value="Winged helix' DNA-binding domain"/>
    <property type="match status" value="1"/>
</dbReference>
<dbReference type="OrthoDB" id="8555652at2"/>
<keyword evidence="2" id="KW-0238">DNA-binding</keyword>
<dbReference type="PATRIC" id="fig|1703.6.peg.1396"/>
<evidence type="ECO:0000256" key="3">
    <source>
        <dbReference type="ARBA" id="ARBA00023163"/>
    </source>
</evidence>
<dbReference type="InterPro" id="IPR013196">
    <property type="entry name" value="HTH_11"/>
</dbReference>
<dbReference type="Pfam" id="PF13280">
    <property type="entry name" value="WYL"/>
    <property type="match status" value="1"/>
</dbReference>
<feature type="domain" description="HTH deoR-type" evidence="5">
    <location>
        <begin position="4"/>
        <end position="63"/>
    </location>
</feature>
<dbReference type="InterPro" id="IPR026881">
    <property type="entry name" value="WYL_dom"/>
</dbReference>
<dbReference type="InterPro" id="IPR036390">
    <property type="entry name" value="WH_DNA-bd_sf"/>
</dbReference>
<evidence type="ECO:0000256" key="1">
    <source>
        <dbReference type="ARBA" id="ARBA00023015"/>
    </source>
</evidence>
<dbReference type="InterPro" id="IPR051534">
    <property type="entry name" value="CBASS_pafABC_assoc_protein"/>
</dbReference>
<evidence type="ECO:0000256" key="2">
    <source>
        <dbReference type="ARBA" id="ARBA00023125"/>
    </source>
</evidence>
<evidence type="ECO:0000256" key="4">
    <source>
        <dbReference type="SAM" id="MobiDB-lite"/>
    </source>
</evidence>
<reference evidence="6 7" key="1">
    <citation type="submission" date="2014-11" db="EMBL/GenBank/DDBJ databases">
        <title>Draft Genome Sequence of Brevibacterium linens AE038-8.</title>
        <authorList>
            <person name="Maizel D."/>
            <person name="Utturkar S.M."/>
            <person name="Brown S.D."/>
            <person name="Ferrero M."/>
            <person name="Rosen B.P."/>
        </authorList>
    </citation>
    <scope>NUCLEOTIDE SEQUENCE [LARGE SCALE GENOMIC DNA]</scope>
    <source>
        <strain evidence="6 7">AE038-8</strain>
    </source>
</reference>
<feature type="region of interest" description="Disordered" evidence="4">
    <location>
        <begin position="163"/>
        <end position="212"/>
    </location>
</feature>
<dbReference type="InterPro" id="IPR001034">
    <property type="entry name" value="DeoR_HTH"/>
</dbReference>
<dbReference type="AlphaFoldDB" id="A0A0B9A2U7"/>
<dbReference type="PROSITE" id="PS00894">
    <property type="entry name" value="HTH_DEOR_1"/>
    <property type="match status" value="1"/>
</dbReference>
<dbReference type="InterPro" id="IPR036388">
    <property type="entry name" value="WH-like_DNA-bd_sf"/>
</dbReference>
<dbReference type="PANTHER" id="PTHR34580:SF3">
    <property type="entry name" value="PROTEIN PAFB"/>
    <property type="match status" value="1"/>
</dbReference>
<dbReference type="InterPro" id="IPR057727">
    <property type="entry name" value="WCX_dom"/>
</dbReference>
<dbReference type="GO" id="GO:0003700">
    <property type="term" value="F:DNA-binding transcription factor activity"/>
    <property type="evidence" value="ECO:0007669"/>
    <property type="project" value="InterPro"/>
</dbReference>
<gene>
    <name evidence="6" type="ORF">AE0388_1503</name>
</gene>
<dbReference type="Proteomes" id="UP000031488">
    <property type="component" value="Unassembled WGS sequence"/>
</dbReference>
<evidence type="ECO:0000313" key="6">
    <source>
        <dbReference type="EMBL" id="KHS53100.1"/>
    </source>
</evidence>
<comment type="caution">
    <text evidence="6">The sequence shown here is derived from an EMBL/GenBank/DDBJ whole genome shotgun (WGS) entry which is preliminary data.</text>
</comment>
<dbReference type="PROSITE" id="PS51000">
    <property type="entry name" value="HTH_DEOR_2"/>
    <property type="match status" value="1"/>
</dbReference>
<name>A0A0B9A2U7_BRELN</name>
<accession>A0A0B9A2U7</accession>
<dbReference type="GO" id="GO:0003677">
    <property type="term" value="F:DNA binding"/>
    <property type="evidence" value="ECO:0007669"/>
    <property type="project" value="UniProtKB-KW"/>
</dbReference>
<feature type="compositionally biased region" description="Polar residues" evidence="4">
    <location>
        <begin position="184"/>
        <end position="199"/>
    </location>
</feature>
<keyword evidence="3" id="KW-0804">Transcription</keyword>
<dbReference type="Pfam" id="PF25583">
    <property type="entry name" value="WCX"/>
    <property type="match status" value="1"/>
</dbReference>
<feature type="region of interest" description="Disordered" evidence="4">
    <location>
        <begin position="367"/>
        <end position="386"/>
    </location>
</feature>
<feature type="compositionally biased region" description="Low complexity" evidence="4">
    <location>
        <begin position="172"/>
        <end position="183"/>
    </location>
</feature>
<protein>
    <submittedName>
        <fullName evidence="6">WYL domain containing protein</fullName>
    </submittedName>
</protein>
<dbReference type="EMBL" id="JTJZ01000017">
    <property type="protein sequence ID" value="KHS53100.1"/>
    <property type="molecule type" value="Genomic_DNA"/>
</dbReference>
<organism evidence="6 7">
    <name type="scientific">Brevibacterium linens</name>
    <dbReference type="NCBI Taxonomy" id="1703"/>
    <lineage>
        <taxon>Bacteria</taxon>
        <taxon>Bacillati</taxon>
        <taxon>Actinomycetota</taxon>
        <taxon>Actinomycetes</taxon>
        <taxon>Micrococcales</taxon>
        <taxon>Brevibacteriaceae</taxon>
        <taxon>Brevibacterium</taxon>
    </lineage>
</organism>
<keyword evidence="7" id="KW-1185">Reference proteome</keyword>
<keyword evidence="1" id="KW-0805">Transcription regulation</keyword>
<dbReference type="InterPro" id="IPR018356">
    <property type="entry name" value="Tscrpt_reg_HTH_DeoR_CS"/>
</dbReference>
<dbReference type="Gene3D" id="1.10.10.10">
    <property type="entry name" value="Winged helix-like DNA-binding domain superfamily/Winged helix DNA-binding domain"/>
    <property type="match status" value="1"/>
</dbReference>